<evidence type="ECO:0000256" key="1">
    <source>
        <dbReference type="SAM" id="Phobius"/>
    </source>
</evidence>
<name>A0A4D6GZ89_HALS9</name>
<proteinExistence type="predicted"/>
<organism evidence="2 3">
    <name type="scientific">Halobacterium salinarum (strain ATCC 33171 / DSM 3754 / JCM 8978 / NBRC 102687 / NCIMB 764 / 91-R6)</name>
    <dbReference type="NCBI Taxonomy" id="2597657"/>
    <lineage>
        <taxon>Archaea</taxon>
        <taxon>Methanobacteriati</taxon>
        <taxon>Methanobacteriota</taxon>
        <taxon>Stenosarchaea group</taxon>
        <taxon>Halobacteria</taxon>
        <taxon>Halobacteriales</taxon>
        <taxon>Halobacteriaceae</taxon>
        <taxon>Halobacterium</taxon>
    </lineage>
</organism>
<feature type="transmembrane region" description="Helical" evidence="1">
    <location>
        <begin position="12"/>
        <end position="33"/>
    </location>
</feature>
<dbReference type="AlphaFoldDB" id="A0A4D6GZ89"/>
<keyword evidence="1" id="KW-1133">Transmembrane helix</keyword>
<reference evidence="2 3" key="1">
    <citation type="journal article" date="2019" name="Microbiol. Resour. Announc.">
        <title>The Genome Sequence of the Halobacterium salinarum Type Strain Is Closely Related to That of Laboratory Strains NRC-1 and R1.</title>
        <authorList>
            <person name="Pfeiffer F."/>
            <person name="Marchfelder A."/>
            <person name="Habermann B."/>
            <person name="Dyall-Smith M.L."/>
        </authorList>
    </citation>
    <scope>NUCLEOTIDE SEQUENCE [LARGE SCALE GENOMIC DNA]</scope>
    <source>
        <strain evidence="3">ATCC 33171 / DSM 3754 / JCM 8978 / NBRC 102687 / NCIMB 764 / 91-R6</strain>
    </source>
</reference>
<accession>A0A4D6GZ89</accession>
<sequence>MPTERDSMSTGWLLLYVLVVLGVTYGVLAYVGAPL</sequence>
<keyword evidence="1" id="KW-0472">Membrane</keyword>
<keyword evidence="1" id="KW-0812">Transmembrane</keyword>
<protein>
    <submittedName>
        <fullName evidence="2">Uncharacterized protein</fullName>
    </submittedName>
</protein>
<dbReference type="Proteomes" id="UP000296216">
    <property type="component" value="Chromosome"/>
</dbReference>
<gene>
    <name evidence="2" type="ORF">HBSAL_10570</name>
</gene>
<evidence type="ECO:0000313" key="3">
    <source>
        <dbReference type="Proteomes" id="UP000296216"/>
    </source>
</evidence>
<dbReference type="EMBL" id="CP038631">
    <property type="protein sequence ID" value="QCC45757.1"/>
    <property type="molecule type" value="Genomic_DNA"/>
</dbReference>
<evidence type="ECO:0000313" key="2">
    <source>
        <dbReference type="EMBL" id="QCC45757.1"/>
    </source>
</evidence>